<dbReference type="EMBL" id="DSMG01000032">
    <property type="protein sequence ID" value="HDX30266.1"/>
    <property type="molecule type" value="Genomic_DNA"/>
</dbReference>
<dbReference type="SMART" id="SM00563">
    <property type="entry name" value="PlsC"/>
    <property type="match status" value="1"/>
</dbReference>
<accession>A0A7C1JIE5</accession>
<protein>
    <submittedName>
        <fullName evidence="4">1-acyl-sn-glycerol-3-phosphate acyltransferase</fullName>
    </submittedName>
</protein>
<dbReference type="GO" id="GO:0003841">
    <property type="term" value="F:1-acylglycerol-3-phosphate O-acyltransferase activity"/>
    <property type="evidence" value="ECO:0007669"/>
    <property type="project" value="TreeGrafter"/>
</dbReference>
<dbReference type="Pfam" id="PF01553">
    <property type="entry name" value="Acyltransferase"/>
    <property type="match status" value="1"/>
</dbReference>
<organism evidence="4">
    <name type="scientific">Caldilinea aerophila</name>
    <dbReference type="NCBI Taxonomy" id="133453"/>
    <lineage>
        <taxon>Bacteria</taxon>
        <taxon>Bacillati</taxon>
        <taxon>Chloroflexota</taxon>
        <taxon>Caldilineae</taxon>
        <taxon>Caldilineales</taxon>
        <taxon>Caldilineaceae</taxon>
        <taxon>Caldilinea</taxon>
    </lineage>
</organism>
<evidence type="ECO:0000256" key="1">
    <source>
        <dbReference type="ARBA" id="ARBA00022679"/>
    </source>
</evidence>
<keyword evidence="1 4" id="KW-0808">Transferase</keyword>
<evidence type="ECO:0000259" key="3">
    <source>
        <dbReference type="SMART" id="SM00563"/>
    </source>
</evidence>
<gene>
    <name evidence="4" type="ORF">ENQ20_02105</name>
</gene>
<reference evidence="4" key="1">
    <citation type="journal article" date="2020" name="mSystems">
        <title>Genome- and Community-Level Interaction Insights into Carbon Utilization and Element Cycling Functions of Hydrothermarchaeota in Hydrothermal Sediment.</title>
        <authorList>
            <person name="Zhou Z."/>
            <person name="Liu Y."/>
            <person name="Xu W."/>
            <person name="Pan J."/>
            <person name="Luo Z.H."/>
            <person name="Li M."/>
        </authorList>
    </citation>
    <scope>NUCLEOTIDE SEQUENCE [LARGE SCALE GENOMIC DNA]</scope>
    <source>
        <strain evidence="4">SpSt-289</strain>
    </source>
</reference>
<name>A0A7C1JIE5_9CHLR</name>
<comment type="caution">
    <text evidence="4">The sequence shown here is derived from an EMBL/GenBank/DDBJ whole genome shotgun (WGS) entry which is preliminary data.</text>
</comment>
<dbReference type="InterPro" id="IPR002123">
    <property type="entry name" value="Plipid/glycerol_acylTrfase"/>
</dbReference>
<dbReference type="AlphaFoldDB" id="A0A7C1JIE5"/>
<evidence type="ECO:0000256" key="2">
    <source>
        <dbReference type="ARBA" id="ARBA00023315"/>
    </source>
</evidence>
<evidence type="ECO:0000313" key="4">
    <source>
        <dbReference type="EMBL" id="HDX30266.1"/>
    </source>
</evidence>
<dbReference type="SUPFAM" id="SSF69593">
    <property type="entry name" value="Glycerol-3-phosphate (1)-acyltransferase"/>
    <property type="match status" value="1"/>
</dbReference>
<dbReference type="PANTHER" id="PTHR10434:SF11">
    <property type="entry name" value="1-ACYL-SN-GLYCEROL-3-PHOSPHATE ACYLTRANSFERASE"/>
    <property type="match status" value="1"/>
</dbReference>
<feature type="domain" description="Phospholipid/glycerol acyltransferase" evidence="3">
    <location>
        <begin position="15"/>
        <end position="128"/>
    </location>
</feature>
<proteinExistence type="predicted"/>
<keyword evidence="2 4" id="KW-0012">Acyltransferase</keyword>
<dbReference type="GO" id="GO:0006654">
    <property type="term" value="P:phosphatidic acid biosynthetic process"/>
    <property type="evidence" value="ECO:0007669"/>
    <property type="project" value="TreeGrafter"/>
</dbReference>
<sequence>MQVEGREHIPVKGGCVLTCNHTMGPDFLVLSYLSPRQIYFMVKAELMEAHRWLGKFLTYNGCFPVRRGEGDMDAVRHAIDLVRRGYILGMFPEGTRSRTGTLQRGRSGAAYVAIQAQAPVVPAAVINSETIFKRSNYLSLKPRVRVTARIGRPLTPPPNMGDRRSLRAFTRDIMAAIASLLPPELGKPITEEMGEG</sequence>
<dbReference type="PANTHER" id="PTHR10434">
    <property type="entry name" value="1-ACYL-SN-GLYCEROL-3-PHOSPHATE ACYLTRANSFERASE"/>
    <property type="match status" value="1"/>
</dbReference>
<dbReference type="CDD" id="cd07989">
    <property type="entry name" value="LPLAT_AGPAT-like"/>
    <property type="match status" value="1"/>
</dbReference>